<gene>
    <name evidence="8" type="ORF">ACFSXZ_23190</name>
</gene>
<feature type="transmembrane region" description="Helical" evidence="6">
    <location>
        <begin position="150"/>
        <end position="168"/>
    </location>
</feature>
<feature type="transmembrane region" description="Helical" evidence="6">
    <location>
        <begin position="63"/>
        <end position="82"/>
    </location>
</feature>
<feature type="domain" description="EamA" evidence="7">
    <location>
        <begin position="9"/>
        <end position="134"/>
    </location>
</feature>
<comment type="similarity">
    <text evidence="2">Belongs to the EamA transporter family.</text>
</comment>
<keyword evidence="4 6" id="KW-1133">Transmembrane helix</keyword>
<dbReference type="InterPro" id="IPR037185">
    <property type="entry name" value="EmrE-like"/>
</dbReference>
<feature type="transmembrane region" description="Helical" evidence="6">
    <location>
        <begin position="180"/>
        <end position="202"/>
    </location>
</feature>
<feature type="transmembrane region" description="Helical" evidence="6">
    <location>
        <begin position="208"/>
        <end position="229"/>
    </location>
</feature>
<sequence>MARHPVAGLAIGALCVSASAVLIELSGGSPGTASFYRCLLALPALLPLAFVERKGTGAPTSRRRWTAVAAGVLFAGDMVLWTQAIPEIGAGLSTVLVNVQVILVPALGWLVDREPVTRRYLAALPAVVTGVVLTAGVSDHGGPGTAPGLGVVHAVLAALCYSGFLFLLRRSGHDGRVRQTYAEVTVTAAVVSLPAGLLWGGVTLAPGWAAIGWLAVAAVCGQVFGWLLVAVNAPRLRGDVAAVLLLLTPVGAMILGALVLGERPTLPQLCGCGLILAGAVITAFRAGTRRGRELAEGTVPGVYTER</sequence>
<name>A0ABW5FZI0_9PSEU</name>
<keyword evidence="9" id="KW-1185">Reference proteome</keyword>
<feature type="transmembrane region" description="Helical" evidence="6">
    <location>
        <begin position="34"/>
        <end position="51"/>
    </location>
</feature>
<dbReference type="RefSeq" id="WP_378267244.1">
    <property type="nucleotide sequence ID" value="NZ_JBHUKR010000011.1"/>
</dbReference>
<comment type="caution">
    <text evidence="8">The sequence shown here is derived from an EMBL/GenBank/DDBJ whole genome shotgun (WGS) entry which is preliminary data.</text>
</comment>
<evidence type="ECO:0000256" key="5">
    <source>
        <dbReference type="ARBA" id="ARBA00023136"/>
    </source>
</evidence>
<evidence type="ECO:0000256" key="2">
    <source>
        <dbReference type="ARBA" id="ARBA00007362"/>
    </source>
</evidence>
<dbReference type="Gene3D" id="1.10.3730.20">
    <property type="match status" value="2"/>
</dbReference>
<evidence type="ECO:0000259" key="7">
    <source>
        <dbReference type="Pfam" id="PF00892"/>
    </source>
</evidence>
<dbReference type="PANTHER" id="PTHR32322:SF2">
    <property type="entry name" value="EAMA DOMAIN-CONTAINING PROTEIN"/>
    <property type="match status" value="1"/>
</dbReference>
<keyword evidence="5 6" id="KW-0472">Membrane</keyword>
<dbReference type="InterPro" id="IPR000620">
    <property type="entry name" value="EamA_dom"/>
</dbReference>
<evidence type="ECO:0000256" key="3">
    <source>
        <dbReference type="ARBA" id="ARBA00022692"/>
    </source>
</evidence>
<dbReference type="SUPFAM" id="SSF103481">
    <property type="entry name" value="Multidrug resistance efflux transporter EmrE"/>
    <property type="match status" value="2"/>
</dbReference>
<evidence type="ECO:0000256" key="1">
    <source>
        <dbReference type="ARBA" id="ARBA00004141"/>
    </source>
</evidence>
<feature type="transmembrane region" description="Helical" evidence="6">
    <location>
        <begin position="120"/>
        <end position="138"/>
    </location>
</feature>
<proteinExistence type="inferred from homology"/>
<dbReference type="Proteomes" id="UP001597417">
    <property type="component" value="Unassembled WGS sequence"/>
</dbReference>
<comment type="subcellular location">
    <subcellularLocation>
        <location evidence="1">Membrane</location>
        <topology evidence="1">Multi-pass membrane protein</topology>
    </subcellularLocation>
</comment>
<keyword evidence="3 6" id="KW-0812">Transmembrane</keyword>
<dbReference type="PANTHER" id="PTHR32322">
    <property type="entry name" value="INNER MEMBRANE TRANSPORTER"/>
    <property type="match status" value="1"/>
</dbReference>
<reference evidence="9" key="1">
    <citation type="journal article" date="2019" name="Int. J. Syst. Evol. Microbiol.">
        <title>The Global Catalogue of Microorganisms (GCM) 10K type strain sequencing project: providing services to taxonomists for standard genome sequencing and annotation.</title>
        <authorList>
            <consortium name="The Broad Institute Genomics Platform"/>
            <consortium name="The Broad Institute Genome Sequencing Center for Infectious Disease"/>
            <person name="Wu L."/>
            <person name="Ma J."/>
        </authorList>
    </citation>
    <scope>NUCLEOTIDE SEQUENCE [LARGE SCALE GENOMIC DNA]</scope>
    <source>
        <strain evidence="9">CGMCC 4.7645</strain>
    </source>
</reference>
<feature type="transmembrane region" description="Helical" evidence="6">
    <location>
        <begin position="266"/>
        <end position="284"/>
    </location>
</feature>
<evidence type="ECO:0000256" key="6">
    <source>
        <dbReference type="SAM" id="Phobius"/>
    </source>
</evidence>
<protein>
    <submittedName>
        <fullName evidence="8">DMT family transporter</fullName>
    </submittedName>
</protein>
<evidence type="ECO:0000313" key="8">
    <source>
        <dbReference type="EMBL" id="MFD2419242.1"/>
    </source>
</evidence>
<feature type="transmembrane region" description="Helical" evidence="6">
    <location>
        <begin position="88"/>
        <end position="111"/>
    </location>
</feature>
<feature type="domain" description="EamA" evidence="7">
    <location>
        <begin position="149"/>
        <end position="282"/>
    </location>
</feature>
<evidence type="ECO:0000256" key="4">
    <source>
        <dbReference type="ARBA" id="ARBA00022989"/>
    </source>
</evidence>
<dbReference type="InterPro" id="IPR050638">
    <property type="entry name" value="AA-Vitamin_Transporters"/>
</dbReference>
<accession>A0ABW5FZI0</accession>
<dbReference type="Pfam" id="PF00892">
    <property type="entry name" value="EamA"/>
    <property type="match status" value="2"/>
</dbReference>
<feature type="transmembrane region" description="Helical" evidence="6">
    <location>
        <begin position="241"/>
        <end position="260"/>
    </location>
</feature>
<organism evidence="8 9">
    <name type="scientific">Amycolatopsis pigmentata</name>
    <dbReference type="NCBI Taxonomy" id="450801"/>
    <lineage>
        <taxon>Bacteria</taxon>
        <taxon>Bacillati</taxon>
        <taxon>Actinomycetota</taxon>
        <taxon>Actinomycetes</taxon>
        <taxon>Pseudonocardiales</taxon>
        <taxon>Pseudonocardiaceae</taxon>
        <taxon>Amycolatopsis</taxon>
    </lineage>
</organism>
<evidence type="ECO:0000313" key="9">
    <source>
        <dbReference type="Proteomes" id="UP001597417"/>
    </source>
</evidence>
<dbReference type="EMBL" id="JBHUKR010000011">
    <property type="protein sequence ID" value="MFD2419242.1"/>
    <property type="molecule type" value="Genomic_DNA"/>
</dbReference>